<dbReference type="RefSeq" id="WP_036808739.1">
    <property type="nucleotide sequence ID" value="NZ_CP051177.1"/>
</dbReference>
<protein>
    <submittedName>
        <fullName evidence="1">MerR family transcriptional regulator</fullName>
    </submittedName>
</protein>
<dbReference type="Gene3D" id="1.10.1660.10">
    <property type="match status" value="1"/>
</dbReference>
<dbReference type="EMBL" id="CP051177">
    <property type="protein sequence ID" value="QKX52008.1"/>
    <property type="molecule type" value="Genomic_DNA"/>
</dbReference>
<proteinExistence type="predicted"/>
<accession>A0A1G8HKM7</accession>
<dbReference type="InterPro" id="IPR009061">
    <property type="entry name" value="DNA-bd_dom_put_sf"/>
</dbReference>
<reference evidence="1 2" key="1">
    <citation type="submission" date="2020-04" db="EMBL/GenBank/DDBJ databases">
        <authorList>
            <person name="Pajer P."/>
            <person name="Broz P."/>
        </authorList>
    </citation>
    <scope>NUCLEOTIDE SEQUENCE [LARGE SCALE GENOMIC DNA]</scope>
    <source>
        <strain evidence="2">NRL-ATB46093</strain>
    </source>
</reference>
<dbReference type="GO" id="GO:0003700">
    <property type="term" value="F:DNA-binding transcription factor activity"/>
    <property type="evidence" value="ECO:0007669"/>
    <property type="project" value="InterPro"/>
</dbReference>
<dbReference type="GO" id="GO:0003677">
    <property type="term" value="F:DNA binding"/>
    <property type="evidence" value="ECO:0007669"/>
    <property type="project" value="InterPro"/>
</dbReference>
<dbReference type="PANTHER" id="PTHR30204">
    <property type="entry name" value="REDOX-CYCLING DRUG-SENSING TRANSCRIPTIONAL ACTIVATOR SOXR"/>
    <property type="match status" value="1"/>
</dbReference>
<dbReference type="InterPro" id="IPR000551">
    <property type="entry name" value="MerR-type_HTH_dom"/>
</dbReference>
<gene>
    <name evidence="1" type="ORF">HF394_16285</name>
</gene>
<dbReference type="PANTHER" id="PTHR30204:SF95">
    <property type="entry name" value="HTH-TYPE TRANSCRIPTIONAL REGULATOR CUER"/>
    <property type="match status" value="1"/>
</dbReference>
<evidence type="ECO:0000313" key="1">
    <source>
        <dbReference type="EMBL" id="QKX52008.1"/>
    </source>
</evidence>
<dbReference type="OrthoDB" id="9791488at2"/>
<organism evidence="1 2">
    <name type="scientific">Planococcus glaciei</name>
    <dbReference type="NCBI Taxonomy" id="459472"/>
    <lineage>
        <taxon>Bacteria</taxon>
        <taxon>Bacillati</taxon>
        <taxon>Bacillota</taxon>
        <taxon>Bacilli</taxon>
        <taxon>Bacillales</taxon>
        <taxon>Caryophanaceae</taxon>
        <taxon>Planococcus</taxon>
    </lineage>
</organism>
<dbReference type="eggNOG" id="COG0789">
    <property type="taxonomic scope" value="Bacteria"/>
</dbReference>
<dbReference type="AlphaFoldDB" id="A0A1G8HKM7"/>
<dbReference type="STRING" id="459472.SAMN04487975_111123"/>
<reference evidence="2" key="2">
    <citation type="submission" date="2020-06" db="EMBL/GenBank/DDBJ databases">
        <title>Isolation of Planomicrobium glaciei.</title>
        <authorList>
            <person name="Malisova L."/>
            <person name="Safrankova R."/>
            <person name="Jakubu V."/>
            <person name="Spanelova P."/>
        </authorList>
    </citation>
    <scope>NUCLEOTIDE SEQUENCE [LARGE SCALE GENOMIC DNA]</scope>
    <source>
        <strain evidence="2">NRL-ATB46093</strain>
    </source>
</reference>
<dbReference type="SUPFAM" id="SSF46955">
    <property type="entry name" value="Putative DNA-binding domain"/>
    <property type="match status" value="1"/>
</dbReference>
<dbReference type="Pfam" id="PF13411">
    <property type="entry name" value="MerR_1"/>
    <property type="match status" value="1"/>
</dbReference>
<dbReference type="PROSITE" id="PS50937">
    <property type="entry name" value="HTH_MERR_2"/>
    <property type="match status" value="1"/>
</dbReference>
<dbReference type="Proteomes" id="UP000509222">
    <property type="component" value="Chromosome"/>
</dbReference>
<name>A0A1G8HKM7_9BACL</name>
<dbReference type="SMART" id="SM00422">
    <property type="entry name" value="HTH_MERR"/>
    <property type="match status" value="1"/>
</dbReference>
<dbReference type="InterPro" id="IPR047057">
    <property type="entry name" value="MerR_fam"/>
</dbReference>
<keyword evidence="2" id="KW-1185">Reference proteome</keyword>
<evidence type="ECO:0000313" key="2">
    <source>
        <dbReference type="Proteomes" id="UP000509222"/>
    </source>
</evidence>
<sequence>MKIGELAKLSGVSTRTIDYYTNCGLLAAERTKTNYRMYPASVLQTIERIQILKKQRMSISEIKDVLETNENPQTELLVEEVYEEFDCLQRNITRLEEQLKDAPSHVKIQISKALESKMVAIASLLALL</sequence>